<dbReference type="AlphaFoldDB" id="A0AAN8YAT5"/>
<dbReference type="EMBL" id="JBANQN010000008">
    <property type="protein sequence ID" value="KAK6782773.1"/>
    <property type="molecule type" value="Genomic_DNA"/>
</dbReference>
<keyword evidence="2" id="KW-1185">Reference proteome</keyword>
<accession>A0AAN8YAT5</accession>
<evidence type="ECO:0000313" key="1">
    <source>
        <dbReference type="EMBL" id="KAK6782773.1"/>
    </source>
</evidence>
<sequence>MMFNEVDQDMEEQVVP</sequence>
<comment type="caution">
    <text evidence="1">The sequence shown here is derived from an EMBL/GenBank/DDBJ whole genome shotgun (WGS) entry which is preliminary data.</text>
</comment>
<evidence type="ECO:0000313" key="2">
    <source>
        <dbReference type="Proteomes" id="UP001371456"/>
    </source>
</evidence>
<reference evidence="1 2" key="1">
    <citation type="submission" date="2024-02" db="EMBL/GenBank/DDBJ databases">
        <title>de novo genome assembly of Solanum bulbocastanum strain 11H21.</title>
        <authorList>
            <person name="Hosaka A.J."/>
        </authorList>
    </citation>
    <scope>NUCLEOTIDE SEQUENCE [LARGE SCALE GENOMIC DNA]</scope>
    <source>
        <tissue evidence="1">Young leaves</tissue>
    </source>
</reference>
<dbReference type="Proteomes" id="UP001371456">
    <property type="component" value="Unassembled WGS sequence"/>
</dbReference>
<gene>
    <name evidence="1" type="ORF">RDI58_020569</name>
</gene>
<organism evidence="1 2">
    <name type="scientific">Solanum bulbocastanum</name>
    <name type="common">Wild potato</name>
    <dbReference type="NCBI Taxonomy" id="147425"/>
    <lineage>
        <taxon>Eukaryota</taxon>
        <taxon>Viridiplantae</taxon>
        <taxon>Streptophyta</taxon>
        <taxon>Embryophyta</taxon>
        <taxon>Tracheophyta</taxon>
        <taxon>Spermatophyta</taxon>
        <taxon>Magnoliopsida</taxon>
        <taxon>eudicotyledons</taxon>
        <taxon>Gunneridae</taxon>
        <taxon>Pentapetalae</taxon>
        <taxon>asterids</taxon>
        <taxon>lamiids</taxon>
        <taxon>Solanales</taxon>
        <taxon>Solanaceae</taxon>
        <taxon>Solanoideae</taxon>
        <taxon>Solaneae</taxon>
        <taxon>Solanum</taxon>
    </lineage>
</organism>
<proteinExistence type="predicted"/>
<protein>
    <submittedName>
        <fullName evidence="1">Uncharacterized protein</fullName>
    </submittedName>
</protein>
<name>A0AAN8YAT5_SOLBU</name>